<dbReference type="Proteomes" id="UP000275024">
    <property type="component" value="Unassembled WGS sequence"/>
</dbReference>
<dbReference type="EMBL" id="RBDX01000007">
    <property type="protein sequence ID" value="RKN09805.1"/>
    <property type="molecule type" value="Genomic_DNA"/>
</dbReference>
<feature type="region of interest" description="Disordered" evidence="1">
    <location>
        <begin position="22"/>
        <end position="47"/>
    </location>
</feature>
<accession>A0A3A9W9Q8</accession>
<organism evidence="3 6">
    <name type="scientific">Streptomyces radicis</name>
    <dbReference type="NCBI Taxonomy" id="1750517"/>
    <lineage>
        <taxon>Bacteria</taxon>
        <taxon>Bacillati</taxon>
        <taxon>Actinomycetota</taxon>
        <taxon>Actinomycetes</taxon>
        <taxon>Kitasatosporales</taxon>
        <taxon>Streptomycetaceae</taxon>
        <taxon>Streptomyces</taxon>
    </lineage>
</organism>
<proteinExistence type="predicted"/>
<sequence>MIGSMSAHRRANAFAHLLDESRLDRPGLDEEETAAPGAPGREAPEDRREHAALLAVVERLAALPGPELSPGTRTAQRARLVAAMESAFAEGLDPAESPSAGRVPGQRRARGTKGAHRAAQGGVLARLKPTTRLTKGLAAGGLTVGVAAGAFGGVAAASTDALPGDTLYGFKRGMEDLRLDFADGDMDRGQLYLDHASRRMGEARRLLERGRSGPLDHEDLDAIRRALASMRDDAAEGHRLLTRVYEADGSIDPIRSLSAFADDHRDTWTHLRGRLPAPLWDVGVEVTDVFDAMEEEIGPLQSLLPERTESTSSADGSGGGASASQRPGGHASEHPATRPDPGTTHDQHDDDHDHTGADESEPPGDGLLDGGLLTPEGRESGPEASSPPGDTEPGRLLPEPDVTIPPLVEDLLPDLGLDPEEP</sequence>
<dbReference type="Proteomes" id="UP000268652">
    <property type="component" value="Unassembled WGS sequence"/>
</dbReference>
<feature type="compositionally biased region" description="Low complexity" evidence="1">
    <location>
        <begin position="405"/>
        <end position="416"/>
    </location>
</feature>
<evidence type="ECO:0000313" key="4">
    <source>
        <dbReference type="EMBL" id="RKN23442.1"/>
    </source>
</evidence>
<dbReference type="AlphaFoldDB" id="A0A3A9W9Q8"/>
<reference evidence="5 6" key="1">
    <citation type="submission" date="2018-09" db="EMBL/GenBank/DDBJ databases">
        <title>Streptomyces sp. nov. DS1-2, an endophytic actinomycete isolated from roots of Dendrobium scabrilingue.</title>
        <authorList>
            <person name="Kuncharoen N."/>
            <person name="Kudo T."/>
            <person name="Ohkuma M."/>
            <person name="Yuki M."/>
            <person name="Tanasupawat S."/>
        </authorList>
    </citation>
    <scope>NUCLEOTIDE SEQUENCE [LARGE SCALE GENOMIC DNA]</scope>
    <source>
        <strain evidence="3 6">AZ1-7</strain>
        <strain evidence="4 5">DS1-2</strain>
    </source>
</reference>
<dbReference type="EMBL" id="RBDY01000007">
    <property type="protein sequence ID" value="RKN23442.1"/>
    <property type="molecule type" value="Genomic_DNA"/>
</dbReference>
<evidence type="ECO:0000313" key="3">
    <source>
        <dbReference type="EMBL" id="RKN09805.1"/>
    </source>
</evidence>
<feature type="region of interest" description="Disordered" evidence="1">
    <location>
        <begin position="299"/>
        <end position="422"/>
    </location>
</feature>
<comment type="caution">
    <text evidence="3">The sequence shown here is derived from an EMBL/GenBank/DDBJ whole genome shotgun (WGS) entry which is preliminary data.</text>
</comment>
<gene>
    <name evidence="4" type="ORF">D7318_13200</name>
    <name evidence="3" type="ORF">D7319_12245</name>
</gene>
<feature type="compositionally biased region" description="Basic residues" evidence="1">
    <location>
        <begin position="105"/>
        <end position="116"/>
    </location>
</feature>
<dbReference type="RefSeq" id="WP_120697122.1">
    <property type="nucleotide sequence ID" value="NZ_RBDX01000007.1"/>
</dbReference>
<feature type="domain" description="DUF5667" evidence="2">
    <location>
        <begin position="161"/>
        <end position="256"/>
    </location>
</feature>
<evidence type="ECO:0000259" key="2">
    <source>
        <dbReference type="Pfam" id="PF18915"/>
    </source>
</evidence>
<name>A0A3A9W9Q8_9ACTN</name>
<evidence type="ECO:0000256" key="1">
    <source>
        <dbReference type="SAM" id="MobiDB-lite"/>
    </source>
</evidence>
<evidence type="ECO:0000313" key="5">
    <source>
        <dbReference type="Proteomes" id="UP000268652"/>
    </source>
</evidence>
<feature type="compositionally biased region" description="Basic and acidic residues" evidence="1">
    <location>
        <begin position="331"/>
        <end position="357"/>
    </location>
</feature>
<dbReference type="OrthoDB" id="3402808at2"/>
<feature type="compositionally biased region" description="Low complexity" evidence="1">
    <location>
        <begin position="364"/>
        <end position="373"/>
    </location>
</feature>
<dbReference type="InterPro" id="IPR043725">
    <property type="entry name" value="DUF5667"/>
</dbReference>
<evidence type="ECO:0000313" key="6">
    <source>
        <dbReference type="Proteomes" id="UP000275024"/>
    </source>
</evidence>
<dbReference type="Pfam" id="PF18915">
    <property type="entry name" value="DUF5667"/>
    <property type="match status" value="1"/>
</dbReference>
<feature type="region of interest" description="Disordered" evidence="1">
    <location>
        <begin position="91"/>
        <end position="119"/>
    </location>
</feature>
<keyword evidence="5" id="KW-1185">Reference proteome</keyword>
<protein>
    <recommendedName>
        <fullName evidence="2">DUF5667 domain-containing protein</fullName>
    </recommendedName>
</protein>